<sequence>MNVLILGIDSMSQLSYRRKLPKTVKYLEKLKSTILNGYNIVGDATTAALIPILTGKAEFELPEVRKSEIDSEMVDVYPLIWKKFEEQGYATLYVEDEPSLGVFNLRLTGFDKPPTDHYSRPFWLAIWESLLRTESERFCTGKTQHHHFSLQYVKDFFEKYQNVSKFMFAFHTELSHADNNPVQYIDEDLTDFLNFLNVNGYLDNTLVVLMADHGARYNKVRNTVQGKLEERLPMMSFRFPPWFHEKFPDAIKNLNLNAEKLSTPFDIHETLLSVLDYSRLSLPVNPNVRAMNLLQEVPLNRTCKAAGIDVHWCACLVQVNVDATDYFVQNSALEIVSYINRKTESLRDMCMKIQLDKIVIAVMVLPNEQVLRYKSSKDDDQREANFTSDINMDKAHYQITIETAPNMGIYEATVEVDFRNETYKYNITADISRIDRYGDQPKCVQEKYPNLRKYCFCHKNQTHLVNERRREILKRTFSEKSLKRQKREQG</sequence>
<dbReference type="InterPro" id="IPR017850">
    <property type="entry name" value="Alkaline_phosphatase_core_sf"/>
</dbReference>
<dbReference type="GeneID" id="20230487"/>
<protein>
    <recommendedName>
        <fullName evidence="3">Sulfatase N-terminal domain-containing protein</fullName>
    </recommendedName>
</protein>
<dbReference type="SUPFAM" id="SSF53649">
    <property type="entry name" value="Alkaline phosphatase-like"/>
    <property type="match status" value="1"/>
</dbReference>
<dbReference type="FunFam" id="3.40.720.10:FF:000017">
    <property type="entry name" value="Predicted protein"/>
    <property type="match status" value="1"/>
</dbReference>
<evidence type="ECO:0008006" key="3">
    <source>
        <dbReference type="Google" id="ProtNLM"/>
    </source>
</evidence>
<dbReference type="PANTHER" id="PTHR10974:SF1">
    <property type="entry name" value="FI08016P-RELATED"/>
    <property type="match status" value="1"/>
</dbReference>
<proteinExistence type="predicted"/>
<keyword evidence="2" id="KW-1185">Reference proteome</keyword>
<dbReference type="Pfam" id="PF02995">
    <property type="entry name" value="DUF229"/>
    <property type="match status" value="1"/>
</dbReference>
<dbReference type="Proteomes" id="UP000030746">
    <property type="component" value="Unassembled WGS sequence"/>
</dbReference>
<dbReference type="GO" id="GO:0005615">
    <property type="term" value="C:extracellular space"/>
    <property type="evidence" value="ECO:0007669"/>
    <property type="project" value="TreeGrafter"/>
</dbReference>
<dbReference type="CDD" id="cd16021">
    <property type="entry name" value="ALP_like"/>
    <property type="match status" value="1"/>
</dbReference>
<dbReference type="PANTHER" id="PTHR10974">
    <property type="entry name" value="FI08016P-RELATED"/>
    <property type="match status" value="1"/>
</dbReference>
<dbReference type="HOGENOM" id="CLU_018076_0_0_1"/>
<name>V4B3C8_LOTGI</name>
<dbReference type="EMBL" id="KB199651">
    <property type="protein sequence ID" value="ESP04838.1"/>
    <property type="molecule type" value="Genomic_DNA"/>
</dbReference>
<dbReference type="STRING" id="225164.V4B3C8"/>
<dbReference type="CTD" id="20230487"/>
<dbReference type="AlphaFoldDB" id="V4B3C8"/>
<dbReference type="KEGG" id="lgi:LOTGIDRAFT_109590"/>
<accession>V4B3C8</accession>
<evidence type="ECO:0000313" key="2">
    <source>
        <dbReference type="Proteomes" id="UP000030746"/>
    </source>
</evidence>
<dbReference type="InterPro" id="IPR004245">
    <property type="entry name" value="DUF229"/>
</dbReference>
<reference evidence="1 2" key="1">
    <citation type="journal article" date="2013" name="Nature">
        <title>Insights into bilaterian evolution from three spiralian genomes.</title>
        <authorList>
            <person name="Simakov O."/>
            <person name="Marletaz F."/>
            <person name="Cho S.J."/>
            <person name="Edsinger-Gonzales E."/>
            <person name="Havlak P."/>
            <person name="Hellsten U."/>
            <person name="Kuo D.H."/>
            <person name="Larsson T."/>
            <person name="Lv J."/>
            <person name="Arendt D."/>
            <person name="Savage R."/>
            <person name="Osoegawa K."/>
            <person name="de Jong P."/>
            <person name="Grimwood J."/>
            <person name="Chapman J.A."/>
            <person name="Shapiro H."/>
            <person name="Aerts A."/>
            <person name="Otillar R.P."/>
            <person name="Terry A.Y."/>
            <person name="Boore J.L."/>
            <person name="Grigoriev I.V."/>
            <person name="Lindberg D.R."/>
            <person name="Seaver E.C."/>
            <person name="Weisblat D.A."/>
            <person name="Putnam N.H."/>
            <person name="Rokhsar D.S."/>
        </authorList>
    </citation>
    <scope>NUCLEOTIDE SEQUENCE [LARGE SCALE GENOMIC DNA]</scope>
</reference>
<evidence type="ECO:0000313" key="1">
    <source>
        <dbReference type="EMBL" id="ESP04838.1"/>
    </source>
</evidence>
<organism evidence="1 2">
    <name type="scientific">Lottia gigantea</name>
    <name type="common">Giant owl limpet</name>
    <dbReference type="NCBI Taxonomy" id="225164"/>
    <lineage>
        <taxon>Eukaryota</taxon>
        <taxon>Metazoa</taxon>
        <taxon>Spiralia</taxon>
        <taxon>Lophotrochozoa</taxon>
        <taxon>Mollusca</taxon>
        <taxon>Gastropoda</taxon>
        <taxon>Patellogastropoda</taxon>
        <taxon>Lottioidea</taxon>
        <taxon>Lottiidae</taxon>
        <taxon>Lottia</taxon>
    </lineage>
</organism>
<dbReference type="OMA" id="MYAEDAF"/>
<dbReference type="Gene3D" id="3.40.720.10">
    <property type="entry name" value="Alkaline Phosphatase, subunit A"/>
    <property type="match status" value="1"/>
</dbReference>
<dbReference type="RefSeq" id="XP_009044347.1">
    <property type="nucleotide sequence ID" value="XM_009046099.1"/>
</dbReference>
<gene>
    <name evidence="1" type="ORF">LOTGIDRAFT_109590</name>
</gene>
<dbReference type="OrthoDB" id="413313at2759"/>